<dbReference type="InterPro" id="IPR038332">
    <property type="entry name" value="PPE_sf"/>
</dbReference>
<keyword evidence="3" id="KW-1185">Reference proteome</keyword>
<reference evidence="2 3" key="1">
    <citation type="submission" date="2021-01" db="EMBL/GenBank/DDBJ databases">
        <title>Whole genome shotgun sequence of Actinoplanes couchii NBRC 106145.</title>
        <authorList>
            <person name="Komaki H."/>
            <person name="Tamura T."/>
        </authorList>
    </citation>
    <scope>NUCLEOTIDE SEQUENCE [LARGE SCALE GENOMIC DNA]</scope>
    <source>
        <strain evidence="2 3">NBRC 106145</strain>
    </source>
</reference>
<feature type="compositionally biased region" description="Gly residues" evidence="1">
    <location>
        <begin position="352"/>
        <end position="363"/>
    </location>
</feature>
<comment type="caution">
    <text evidence="2">The sequence shown here is derived from an EMBL/GenBank/DDBJ whole genome shotgun (WGS) entry which is preliminary data.</text>
</comment>
<dbReference type="Gene3D" id="1.20.1260.20">
    <property type="entry name" value="PPE superfamily"/>
    <property type="match status" value="1"/>
</dbReference>
<evidence type="ECO:0000313" key="2">
    <source>
        <dbReference type="EMBL" id="GID54142.1"/>
    </source>
</evidence>
<feature type="compositionally biased region" description="Polar residues" evidence="1">
    <location>
        <begin position="242"/>
        <end position="261"/>
    </location>
</feature>
<dbReference type="Proteomes" id="UP000612282">
    <property type="component" value="Unassembled WGS sequence"/>
</dbReference>
<name>A0ABQ3X6K4_9ACTN</name>
<feature type="compositionally biased region" description="Basic and acidic residues" evidence="1">
    <location>
        <begin position="395"/>
        <end position="407"/>
    </location>
</feature>
<feature type="compositionally biased region" description="Low complexity" evidence="1">
    <location>
        <begin position="295"/>
        <end position="312"/>
    </location>
</feature>
<feature type="compositionally biased region" description="Polar residues" evidence="1">
    <location>
        <begin position="269"/>
        <end position="293"/>
    </location>
</feature>
<organism evidence="2 3">
    <name type="scientific">Actinoplanes couchii</name>
    <dbReference type="NCBI Taxonomy" id="403638"/>
    <lineage>
        <taxon>Bacteria</taxon>
        <taxon>Bacillati</taxon>
        <taxon>Actinomycetota</taxon>
        <taxon>Actinomycetes</taxon>
        <taxon>Micromonosporales</taxon>
        <taxon>Micromonosporaceae</taxon>
        <taxon>Actinoplanes</taxon>
    </lineage>
</organism>
<gene>
    <name evidence="2" type="ORF">Aco03nite_025460</name>
</gene>
<protein>
    <recommendedName>
        <fullName evidence="4">PPE family domain-containing protein</fullName>
    </recommendedName>
</protein>
<sequence length="440" mass="46266">MALYEAGGAGGDINWSTAELPYMWDAISGHESSPYQPAVDGWRRSYELALMHRTQIENYKDKLIQAWPPERNKASQAYVDRLDQLIASLTETYEAAVANHSTFSAVLSAVASAKSNMQPLQEQYEKNKLMLAQYDAAAKDRPEGFVAPQNPLPDGRQENLRQQAATIMTSLSAELAAAQTSLVHPKPYSPLQLRDDQADSGISGGAGFAIPTPTKSISSGRATGRTRPSRSVIAHPDKQKKISTPNRNKTDQSTIPRNPSNGPVLGGTRPNSTSPNPGLPSTSTTPSGINPPNTSTPGPYGLTPSSGSSTSTHLPRNPAANGVPPGGLSPTTGSPGARGASGQHGNIIGANPGLGGPGSGRGSRSGTLGRAAQKANPIGGMIGQDGGAHPSQRRSARESEESRRRWDPNNPWETENGVDPVLLPAQEHKIDPGPSIGGNR</sequence>
<proteinExistence type="predicted"/>
<evidence type="ECO:0000256" key="1">
    <source>
        <dbReference type="SAM" id="MobiDB-lite"/>
    </source>
</evidence>
<feature type="compositionally biased region" description="Low complexity" evidence="1">
    <location>
        <begin position="326"/>
        <end position="335"/>
    </location>
</feature>
<accession>A0ABQ3X6K4</accession>
<evidence type="ECO:0008006" key="4">
    <source>
        <dbReference type="Google" id="ProtNLM"/>
    </source>
</evidence>
<dbReference type="RefSeq" id="WP_203795251.1">
    <property type="nucleotide sequence ID" value="NZ_BAAAQE010000012.1"/>
</dbReference>
<dbReference type="EMBL" id="BOMG01000037">
    <property type="protein sequence ID" value="GID54142.1"/>
    <property type="molecule type" value="Genomic_DNA"/>
</dbReference>
<evidence type="ECO:0000313" key="3">
    <source>
        <dbReference type="Proteomes" id="UP000612282"/>
    </source>
</evidence>
<feature type="region of interest" description="Disordered" evidence="1">
    <location>
        <begin position="187"/>
        <end position="440"/>
    </location>
</feature>